<keyword evidence="2" id="KW-1185">Reference proteome</keyword>
<reference evidence="1 2" key="2">
    <citation type="journal article" date="2022" name="Mol. Ecol. Resour.">
        <title>The genomes of chicory, endive, great burdock and yacon provide insights into Asteraceae paleo-polyploidization history and plant inulin production.</title>
        <authorList>
            <person name="Fan W."/>
            <person name="Wang S."/>
            <person name="Wang H."/>
            <person name="Wang A."/>
            <person name="Jiang F."/>
            <person name="Liu H."/>
            <person name="Zhao H."/>
            <person name="Xu D."/>
            <person name="Zhang Y."/>
        </authorList>
    </citation>
    <scope>NUCLEOTIDE SEQUENCE [LARGE SCALE GENOMIC DNA]</scope>
    <source>
        <strain evidence="2">cv. Punajuju</strain>
        <tissue evidence="1">Leaves</tissue>
    </source>
</reference>
<evidence type="ECO:0000313" key="1">
    <source>
        <dbReference type="EMBL" id="KAI3699608.1"/>
    </source>
</evidence>
<proteinExistence type="predicted"/>
<accession>A0ACB8ZPS7</accession>
<organism evidence="1 2">
    <name type="scientific">Cichorium intybus</name>
    <name type="common">Chicory</name>
    <dbReference type="NCBI Taxonomy" id="13427"/>
    <lineage>
        <taxon>Eukaryota</taxon>
        <taxon>Viridiplantae</taxon>
        <taxon>Streptophyta</taxon>
        <taxon>Embryophyta</taxon>
        <taxon>Tracheophyta</taxon>
        <taxon>Spermatophyta</taxon>
        <taxon>Magnoliopsida</taxon>
        <taxon>eudicotyledons</taxon>
        <taxon>Gunneridae</taxon>
        <taxon>Pentapetalae</taxon>
        <taxon>asterids</taxon>
        <taxon>campanulids</taxon>
        <taxon>Asterales</taxon>
        <taxon>Asteraceae</taxon>
        <taxon>Cichorioideae</taxon>
        <taxon>Cichorieae</taxon>
        <taxon>Cichoriinae</taxon>
        <taxon>Cichorium</taxon>
    </lineage>
</organism>
<reference evidence="2" key="1">
    <citation type="journal article" date="2022" name="Mol. Ecol. Resour.">
        <title>The genomes of chicory, endive, great burdock and yacon provide insights into Asteraceae palaeo-polyploidization history and plant inulin production.</title>
        <authorList>
            <person name="Fan W."/>
            <person name="Wang S."/>
            <person name="Wang H."/>
            <person name="Wang A."/>
            <person name="Jiang F."/>
            <person name="Liu H."/>
            <person name="Zhao H."/>
            <person name="Xu D."/>
            <person name="Zhang Y."/>
        </authorList>
    </citation>
    <scope>NUCLEOTIDE SEQUENCE [LARGE SCALE GENOMIC DNA]</scope>
    <source>
        <strain evidence="2">cv. Punajuju</strain>
    </source>
</reference>
<name>A0ACB8ZPS7_CICIN</name>
<dbReference type="EMBL" id="CM042016">
    <property type="protein sequence ID" value="KAI3699608.1"/>
    <property type="molecule type" value="Genomic_DNA"/>
</dbReference>
<gene>
    <name evidence="1" type="ORF">L2E82_44032</name>
</gene>
<dbReference type="Proteomes" id="UP001055811">
    <property type="component" value="Linkage Group LG08"/>
</dbReference>
<comment type="caution">
    <text evidence="1">The sequence shown here is derived from an EMBL/GenBank/DDBJ whole genome shotgun (WGS) entry which is preliminary data.</text>
</comment>
<protein>
    <submittedName>
        <fullName evidence="1">Uncharacterized protein</fullName>
    </submittedName>
</protein>
<evidence type="ECO:0000313" key="2">
    <source>
        <dbReference type="Proteomes" id="UP001055811"/>
    </source>
</evidence>
<sequence>MFPSSSSSSSSLYVCSGSNVSARTGSRTLPPLPLQQSPAMGALAADFGWTREEIFKLKTAAQLSKQFIIQELHDRWHVILDDPVVAAEASARMLEY</sequence>